<gene>
    <name evidence="1" type="ORF">LCGC14_1584160</name>
</gene>
<protein>
    <submittedName>
        <fullName evidence="1">Uncharacterized protein</fullName>
    </submittedName>
</protein>
<name>A0A0F9J226_9ZZZZ</name>
<dbReference type="EMBL" id="LAZR01012501">
    <property type="protein sequence ID" value="KKM26499.1"/>
    <property type="molecule type" value="Genomic_DNA"/>
</dbReference>
<evidence type="ECO:0000313" key="1">
    <source>
        <dbReference type="EMBL" id="KKM26499.1"/>
    </source>
</evidence>
<organism evidence="1">
    <name type="scientific">marine sediment metagenome</name>
    <dbReference type="NCBI Taxonomy" id="412755"/>
    <lineage>
        <taxon>unclassified sequences</taxon>
        <taxon>metagenomes</taxon>
        <taxon>ecological metagenomes</taxon>
    </lineage>
</organism>
<sequence>MGRIKLRFRGTRRKTDILVANGKFIRAVGTGRAKRFKRRK</sequence>
<proteinExistence type="predicted"/>
<dbReference type="AlphaFoldDB" id="A0A0F9J226"/>
<reference evidence="1" key="1">
    <citation type="journal article" date="2015" name="Nature">
        <title>Complex archaea that bridge the gap between prokaryotes and eukaryotes.</title>
        <authorList>
            <person name="Spang A."/>
            <person name="Saw J.H."/>
            <person name="Jorgensen S.L."/>
            <person name="Zaremba-Niedzwiedzka K."/>
            <person name="Martijn J."/>
            <person name="Lind A.E."/>
            <person name="van Eijk R."/>
            <person name="Schleper C."/>
            <person name="Guy L."/>
            <person name="Ettema T.J."/>
        </authorList>
    </citation>
    <scope>NUCLEOTIDE SEQUENCE</scope>
</reference>
<comment type="caution">
    <text evidence="1">The sequence shown here is derived from an EMBL/GenBank/DDBJ whole genome shotgun (WGS) entry which is preliminary data.</text>
</comment>
<accession>A0A0F9J226</accession>